<reference evidence="1" key="1">
    <citation type="submission" date="2019-08" db="EMBL/GenBank/DDBJ databases">
        <authorList>
            <person name="Kucharzyk K."/>
            <person name="Murdoch R.W."/>
            <person name="Higgins S."/>
            <person name="Loffler F."/>
        </authorList>
    </citation>
    <scope>NUCLEOTIDE SEQUENCE</scope>
</reference>
<gene>
    <name evidence="1" type="ORF">SDC9_82255</name>
</gene>
<dbReference type="EMBL" id="VSSQ01007354">
    <property type="protein sequence ID" value="MPM35662.1"/>
    <property type="molecule type" value="Genomic_DNA"/>
</dbReference>
<sequence>MVRLHILMLSMNNHPCHCDIPVIITLSQQDKDSRICDNCDTLLGECHSITTDVPNLNMYFQITYQDKLPKTAL</sequence>
<evidence type="ECO:0000313" key="1">
    <source>
        <dbReference type="EMBL" id="MPM35662.1"/>
    </source>
</evidence>
<organism evidence="1">
    <name type="scientific">bioreactor metagenome</name>
    <dbReference type="NCBI Taxonomy" id="1076179"/>
    <lineage>
        <taxon>unclassified sequences</taxon>
        <taxon>metagenomes</taxon>
        <taxon>ecological metagenomes</taxon>
    </lineage>
</organism>
<name>A0A644Z4E3_9ZZZZ</name>
<accession>A0A644Z4E3</accession>
<comment type="caution">
    <text evidence="1">The sequence shown here is derived from an EMBL/GenBank/DDBJ whole genome shotgun (WGS) entry which is preliminary data.</text>
</comment>
<protein>
    <submittedName>
        <fullName evidence="1">Uncharacterized protein</fullName>
    </submittedName>
</protein>
<proteinExistence type="predicted"/>
<dbReference type="AlphaFoldDB" id="A0A644Z4E3"/>